<evidence type="ECO:0000313" key="2">
    <source>
        <dbReference type="Proteomes" id="UP000231198"/>
    </source>
</evidence>
<dbReference type="EMBL" id="PEZG01000022">
    <property type="protein sequence ID" value="PIS15940.1"/>
    <property type="molecule type" value="Genomic_DNA"/>
</dbReference>
<dbReference type="AlphaFoldDB" id="A0A2H0WTF2"/>
<dbReference type="Gene3D" id="2.60.40.10">
    <property type="entry name" value="Immunoglobulins"/>
    <property type="match status" value="1"/>
</dbReference>
<evidence type="ECO:0008006" key="3">
    <source>
        <dbReference type="Google" id="ProtNLM"/>
    </source>
</evidence>
<gene>
    <name evidence="1" type="ORF">COT62_01020</name>
</gene>
<sequence>ALQASTNDVNKAAYTDATGVTEAQTSATNTASGTSGTVGNQVRTLTLSSGSVVWDLAGNVWEWTNNIQSSAIDTTAGWVEWNHANVAVGARALYGSNLYLSASGVGQVYGGALNNGFLRSGSWDNTSTVGAFALFLYYATSSRSYGFGFRCSSDPVAISQSFSSSSGRSGGGGDTIAVGTVSNALFDGKLIQSVNVGSTAIFDFSAYVYDNTTGNVGGTVTSSVAQLYYNGVGIGATYADAGSGWWKLSTVITGVNSSLDFGLLVKAGKTVKADDFTLSKQGVYSIYNTSAYQNTSVSSWDSFSSVEVGATGNAGVYYQICLDDGSACSYSSGSRWQYYNTGVGTTGWVNATDATTAYANVAGDLTTTAMQKLPITSQKISVKAIMTFGGADIPYITSFSVGLTTDTTPPGNITAISMKKNVGVGTTVVQNTWTNDLSPYFSWDEASDNAGGVGIKGYCLYISAGDSEPNLQTAISGYLPGNTNLDSTHITSANTQCGNGSGFLVSTQNIDFAIANYRGSTWLTSSTTPYYLWIKAVDNAGLITTADPVSFYFRFDNNVPTNVSYISPASGSFSNVADMSFSWPTSVGVGSTDAHSDVLGWQYQINSSAGTWLGTTASVGLGVSYMPTSISTRTLTQAQDGGAIVSGNNVVYFRTVDNAGNFSSDATIRTGNLSYGGAAPSFLGTDVVTITPATSTANSFALSWPTATATFGQTVAKYYYMINTSPPATYATLIGNASTYIGIGTSVAVSAGALPNVNKGANTVYVVAIDNAATPNYSPTNYISGTFTLNSTDPDNVGNLVASDSSIKSQSQWNVTLTWTAPTYQGAGNLTYLVYRSADGTTFSSVGTTSGLSYVDNAPSSAKYYYKVYTKD</sequence>
<accession>A0A2H0WTF2</accession>
<dbReference type="Gene3D" id="3.90.1580.10">
    <property type="entry name" value="paralog of FGE (formylglycine-generating enzyme)"/>
    <property type="match status" value="1"/>
</dbReference>
<reference evidence="2" key="1">
    <citation type="submission" date="2017-09" db="EMBL/GenBank/DDBJ databases">
        <title>Depth-based differentiation of microbial function through sediment-hosted aquifers and enrichment of novel symbionts in the deep terrestrial subsurface.</title>
        <authorList>
            <person name="Probst A.J."/>
            <person name="Ladd B."/>
            <person name="Jarett J.K."/>
            <person name="Geller-Mcgrath D.E."/>
            <person name="Sieber C.M.K."/>
            <person name="Emerson J.B."/>
            <person name="Anantharaman K."/>
            <person name="Thomas B.C."/>
            <person name="Malmstrom R."/>
            <person name="Stieglmeier M."/>
            <person name="Klingl A."/>
            <person name="Woyke T."/>
            <person name="Ryan C.M."/>
            <person name="Banfield J.F."/>
        </authorList>
    </citation>
    <scope>NUCLEOTIDE SEQUENCE [LARGE SCALE GENOMIC DNA]</scope>
</reference>
<evidence type="ECO:0000313" key="1">
    <source>
        <dbReference type="EMBL" id="PIS15940.1"/>
    </source>
</evidence>
<organism evidence="1 2">
    <name type="scientific">Candidatus Roizmanbacteria bacterium CG09_land_8_20_14_0_10_41_9</name>
    <dbReference type="NCBI Taxonomy" id="1974850"/>
    <lineage>
        <taxon>Bacteria</taxon>
        <taxon>Candidatus Roizmaniibacteriota</taxon>
    </lineage>
</organism>
<feature type="non-terminal residue" evidence="1">
    <location>
        <position position="872"/>
    </location>
</feature>
<name>A0A2H0WTF2_9BACT</name>
<feature type="non-terminal residue" evidence="1">
    <location>
        <position position="1"/>
    </location>
</feature>
<dbReference type="InterPro" id="IPR016187">
    <property type="entry name" value="CTDL_fold"/>
</dbReference>
<dbReference type="InterPro" id="IPR042095">
    <property type="entry name" value="SUMF_sf"/>
</dbReference>
<comment type="caution">
    <text evidence="1">The sequence shown here is derived from an EMBL/GenBank/DDBJ whole genome shotgun (WGS) entry which is preliminary data.</text>
</comment>
<dbReference type="Proteomes" id="UP000231198">
    <property type="component" value="Unassembled WGS sequence"/>
</dbReference>
<proteinExistence type="predicted"/>
<dbReference type="SUPFAM" id="SSF56436">
    <property type="entry name" value="C-type lectin-like"/>
    <property type="match status" value="1"/>
</dbReference>
<dbReference type="InterPro" id="IPR013783">
    <property type="entry name" value="Ig-like_fold"/>
</dbReference>
<protein>
    <recommendedName>
        <fullName evidence="3">Fibronectin type-III domain-containing protein</fullName>
    </recommendedName>
</protein>